<name>A0ABN3AJA8_9MICO</name>
<sequence length="605" mass="62898">MEASPLSRILDDALAGASVDDARIREALPQPEEAAAMRRLLDERERLVRRDLQLGAIMASTRDLLDVHEVDAMLQRIVDRAFELMGVDVAYLSTYEPHEDQLYVRATRGIASPRFLGMVVPAGVGVASLAVRTRTPQWVLEYARTTLPHDAIIDDVLAEEGLRSLLGVPLVAHDRVLGVLFAATRHAHRFSADEIALLSTFGGHAAIVLQVASLFEDVASASQLAEDRRRHTEWAADLHAELARAAVDGADPAALTATLSAALERPVALLDADGRLVAGDGMLADAVPSLSRALRASRREGVAVVVAGAVELVAPVLASRERPGALLVGRATDQVALDGVRRRTVERAALVLAFLAVQRDAVADAEDRVRGELALDVLDGAPPAAVRRAAARGFAVDAPWVAVAVPATAETRARWVAVSGRRAAWLTAATPDGLVVLVPHASPAAAAAEVLATLGAEGALAVGAASTALSGAATAATLATTTARLAAGLGLDGAVDAASLAPYAGLFGGDGAAASASIAAVLAPVLAWDAERGTALVETMRALLDARGSVQSAAAALRVHPSTVKQRAARVGVLLGPAWTDPEARFRVEVAVRLELARRALRSPG</sequence>
<dbReference type="SUPFAM" id="SSF55781">
    <property type="entry name" value="GAF domain-like"/>
    <property type="match status" value="1"/>
</dbReference>
<dbReference type="InterPro" id="IPR051448">
    <property type="entry name" value="CdaR-like_regulators"/>
</dbReference>
<evidence type="ECO:0000313" key="2">
    <source>
        <dbReference type="EMBL" id="GAA2170879.1"/>
    </source>
</evidence>
<comment type="caution">
    <text evidence="2">The sequence shown here is derived from an EMBL/GenBank/DDBJ whole genome shotgun (WGS) entry which is preliminary data.</text>
</comment>
<dbReference type="InterPro" id="IPR029016">
    <property type="entry name" value="GAF-like_dom_sf"/>
</dbReference>
<evidence type="ECO:0000259" key="1">
    <source>
        <dbReference type="SMART" id="SM00065"/>
    </source>
</evidence>
<dbReference type="PANTHER" id="PTHR33744">
    <property type="entry name" value="CARBOHYDRATE DIACID REGULATOR"/>
    <property type="match status" value="1"/>
</dbReference>
<dbReference type="PANTHER" id="PTHR33744:SF1">
    <property type="entry name" value="DNA-BINDING TRANSCRIPTIONAL ACTIVATOR ADER"/>
    <property type="match status" value="1"/>
</dbReference>
<accession>A0ABN3AJA8</accession>
<evidence type="ECO:0000313" key="3">
    <source>
        <dbReference type="Proteomes" id="UP001501599"/>
    </source>
</evidence>
<protein>
    <submittedName>
        <fullName evidence="2">GAF domain-containing protein</fullName>
    </submittedName>
</protein>
<dbReference type="Gene3D" id="1.10.10.2840">
    <property type="entry name" value="PucR C-terminal helix-turn-helix domain"/>
    <property type="match status" value="1"/>
</dbReference>
<dbReference type="SMART" id="SM00065">
    <property type="entry name" value="GAF"/>
    <property type="match status" value="1"/>
</dbReference>
<feature type="domain" description="GAF" evidence="1">
    <location>
        <begin position="69"/>
        <end position="219"/>
    </location>
</feature>
<reference evidence="2 3" key="1">
    <citation type="journal article" date="2019" name="Int. J. Syst. Evol. Microbiol.">
        <title>The Global Catalogue of Microorganisms (GCM) 10K type strain sequencing project: providing services to taxonomists for standard genome sequencing and annotation.</title>
        <authorList>
            <consortium name="The Broad Institute Genomics Platform"/>
            <consortium name="The Broad Institute Genome Sequencing Center for Infectious Disease"/>
            <person name="Wu L."/>
            <person name="Ma J."/>
        </authorList>
    </citation>
    <scope>NUCLEOTIDE SEQUENCE [LARGE SCALE GENOMIC DNA]</scope>
    <source>
        <strain evidence="2 3">JCM 16026</strain>
    </source>
</reference>
<dbReference type="InterPro" id="IPR003018">
    <property type="entry name" value="GAF"/>
</dbReference>
<dbReference type="Pfam" id="PF13185">
    <property type="entry name" value="GAF_2"/>
    <property type="match status" value="1"/>
</dbReference>
<keyword evidence="3" id="KW-1185">Reference proteome</keyword>
<dbReference type="Pfam" id="PF13556">
    <property type="entry name" value="HTH_30"/>
    <property type="match status" value="1"/>
</dbReference>
<dbReference type="InterPro" id="IPR042070">
    <property type="entry name" value="PucR_C-HTH_sf"/>
</dbReference>
<dbReference type="InterPro" id="IPR025736">
    <property type="entry name" value="PucR_C-HTH_dom"/>
</dbReference>
<gene>
    <name evidence="2" type="ORF">GCM10009846_02760</name>
</gene>
<dbReference type="RefSeq" id="WP_344339533.1">
    <property type="nucleotide sequence ID" value="NZ_BAAAQT010000001.1"/>
</dbReference>
<dbReference type="EMBL" id="BAAAQT010000001">
    <property type="protein sequence ID" value="GAA2170879.1"/>
    <property type="molecule type" value="Genomic_DNA"/>
</dbReference>
<organism evidence="2 3">
    <name type="scientific">Agrococcus versicolor</name>
    <dbReference type="NCBI Taxonomy" id="501482"/>
    <lineage>
        <taxon>Bacteria</taxon>
        <taxon>Bacillati</taxon>
        <taxon>Actinomycetota</taxon>
        <taxon>Actinomycetes</taxon>
        <taxon>Micrococcales</taxon>
        <taxon>Microbacteriaceae</taxon>
        <taxon>Agrococcus</taxon>
    </lineage>
</organism>
<proteinExistence type="predicted"/>
<dbReference type="Proteomes" id="UP001501599">
    <property type="component" value="Unassembled WGS sequence"/>
</dbReference>
<dbReference type="Gene3D" id="3.30.450.40">
    <property type="match status" value="1"/>
</dbReference>